<dbReference type="PROSITE" id="PS51186">
    <property type="entry name" value="GNAT"/>
    <property type="match status" value="1"/>
</dbReference>
<gene>
    <name evidence="5" type="ORF">ACFQZ6_10940</name>
</gene>
<dbReference type="SUPFAM" id="SSF55729">
    <property type="entry name" value="Acyl-CoA N-acyltransferases (Nat)"/>
    <property type="match status" value="1"/>
</dbReference>
<proteinExistence type="inferred from homology"/>
<dbReference type="PANTHER" id="PTHR43792">
    <property type="entry name" value="GNAT FAMILY, PUTATIVE (AFU_ORTHOLOGUE AFUA_3G00765)-RELATED-RELATED"/>
    <property type="match status" value="1"/>
</dbReference>
<evidence type="ECO:0000313" key="5">
    <source>
        <dbReference type="EMBL" id="MFD0314736.1"/>
    </source>
</evidence>
<evidence type="ECO:0000313" key="6">
    <source>
        <dbReference type="Proteomes" id="UP001597023"/>
    </source>
</evidence>
<evidence type="ECO:0000256" key="2">
    <source>
        <dbReference type="ARBA" id="ARBA00023315"/>
    </source>
</evidence>
<comment type="similarity">
    <text evidence="3">Belongs to the acetyltransferase family. RimJ subfamily.</text>
</comment>
<sequence length="176" mass="19007">MGDEVRLEAWGEADLWVLRGLNSAEMTEHLGGPESEEQVLARHRRYLELGDGRMYRVVLAGSGETVGSVGFWEREWRGGLVWETGWGVLPGFQGRGLAVRAARAVVGAARTAGRHRYLHAYPKVSHAASNAVCRRAGFTLLGEVGFEYPKGNPITCNDWRVDLGVDSGGGSQAGGA</sequence>
<reference evidence="6" key="1">
    <citation type="journal article" date="2019" name="Int. J. Syst. Evol. Microbiol.">
        <title>The Global Catalogue of Microorganisms (GCM) 10K type strain sequencing project: providing services to taxonomists for standard genome sequencing and annotation.</title>
        <authorList>
            <consortium name="The Broad Institute Genomics Platform"/>
            <consortium name="The Broad Institute Genome Sequencing Center for Infectious Disease"/>
            <person name="Wu L."/>
            <person name="Ma J."/>
        </authorList>
    </citation>
    <scope>NUCLEOTIDE SEQUENCE [LARGE SCALE GENOMIC DNA]</scope>
    <source>
        <strain evidence="6">CGMCC 4.7400</strain>
    </source>
</reference>
<dbReference type="GO" id="GO:0016746">
    <property type="term" value="F:acyltransferase activity"/>
    <property type="evidence" value="ECO:0007669"/>
    <property type="project" value="UniProtKB-KW"/>
</dbReference>
<dbReference type="RefSeq" id="WP_381607114.1">
    <property type="nucleotide sequence ID" value="NZ_JBHTEB010000001.1"/>
</dbReference>
<dbReference type="Pfam" id="PF13302">
    <property type="entry name" value="Acetyltransf_3"/>
    <property type="match status" value="1"/>
</dbReference>
<evidence type="ECO:0000256" key="1">
    <source>
        <dbReference type="ARBA" id="ARBA00022679"/>
    </source>
</evidence>
<dbReference type="Proteomes" id="UP001597023">
    <property type="component" value="Unassembled WGS sequence"/>
</dbReference>
<feature type="domain" description="N-acetyltransferase" evidence="4">
    <location>
        <begin position="5"/>
        <end position="159"/>
    </location>
</feature>
<dbReference type="InterPro" id="IPR051531">
    <property type="entry name" value="N-acetyltransferase"/>
</dbReference>
<keyword evidence="6" id="KW-1185">Reference proteome</keyword>
<evidence type="ECO:0000259" key="4">
    <source>
        <dbReference type="PROSITE" id="PS51186"/>
    </source>
</evidence>
<organism evidence="5 6">
    <name type="scientific">Streptomyces flavalbus</name>
    <dbReference type="NCBI Taxonomy" id="2665155"/>
    <lineage>
        <taxon>Bacteria</taxon>
        <taxon>Bacillati</taxon>
        <taxon>Actinomycetota</taxon>
        <taxon>Actinomycetes</taxon>
        <taxon>Kitasatosporales</taxon>
        <taxon>Streptomycetaceae</taxon>
        <taxon>Streptomyces</taxon>
    </lineage>
</organism>
<dbReference type="EC" id="2.3.-.-" evidence="5"/>
<accession>A0ABW2WA49</accession>
<dbReference type="InterPro" id="IPR016181">
    <property type="entry name" value="Acyl_CoA_acyltransferase"/>
</dbReference>
<keyword evidence="2 5" id="KW-0012">Acyltransferase</keyword>
<evidence type="ECO:0000256" key="3">
    <source>
        <dbReference type="ARBA" id="ARBA00038502"/>
    </source>
</evidence>
<keyword evidence="1 5" id="KW-0808">Transferase</keyword>
<name>A0ABW2WA49_9ACTN</name>
<protein>
    <submittedName>
        <fullName evidence="5">GNAT family N-acetyltransferase</fullName>
        <ecNumber evidence="5">2.3.-.-</ecNumber>
    </submittedName>
</protein>
<dbReference type="InterPro" id="IPR000182">
    <property type="entry name" value="GNAT_dom"/>
</dbReference>
<dbReference type="Gene3D" id="3.40.630.30">
    <property type="match status" value="1"/>
</dbReference>
<comment type="caution">
    <text evidence="5">The sequence shown here is derived from an EMBL/GenBank/DDBJ whole genome shotgun (WGS) entry which is preliminary data.</text>
</comment>
<dbReference type="EMBL" id="JBHTEB010000001">
    <property type="protein sequence ID" value="MFD0314736.1"/>
    <property type="molecule type" value="Genomic_DNA"/>
</dbReference>
<dbReference type="PANTHER" id="PTHR43792:SF8">
    <property type="entry name" value="[RIBOSOMAL PROTEIN US5]-ALANINE N-ACETYLTRANSFERASE"/>
    <property type="match status" value="1"/>
</dbReference>